<reference evidence="3" key="1">
    <citation type="submission" date="2012-02" db="EMBL/GenBank/DDBJ databases">
        <title>Whole genome shotgun sequence of Gordonia otitidis NBRC 100426.</title>
        <authorList>
            <person name="Yoshida I."/>
            <person name="Hosoyama A."/>
            <person name="Tsuchikane K."/>
            <person name="Katsumata H."/>
            <person name="Yamazaki S."/>
            <person name="Fujita N."/>
        </authorList>
    </citation>
    <scope>NUCLEOTIDE SEQUENCE [LARGE SCALE GENOMIC DNA]</scope>
    <source>
        <strain evidence="3">NBRC 100426</strain>
    </source>
</reference>
<keyword evidence="4" id="KW-1185">Reference proteome</keyword>
<dbReference type="InterPro" id="IPR000045">
    <property type="entry name" value="Prepilin_IV_endopep_pep"/>
</dbReference>
<keyword evidence="1" id="KW-0472">Membrane</keyword>
<name>H5TNU9_GORO1</name>
<dbReference type="GO" id="GO:0016020">
    <property type="term" value="C:membrane"/>
    <property type="evidence" value="ECO:0007669"/>
    <property type="project" value="InterPro"/>
</dbReference>
<organism evidence="3 4">
    <name type="scientific">Gordonia otitidis (strain DSM 44809 / CCUG 52243 / JCM 12355 / NBRC 100426 / IFM 10032)</name>
    <dbReference type="NCBI Taxonomy" id="1108044"/>
    <lineage>
        <taxon>Bacteria</taxon>
        <taxon>Bacillati</taxon>
        <taxon>Actinomycetota</taxon>
        <taxon>Actinomycetes</taxon>
        <taxon>Mycobacteriales</taxon>
        <taxon>Gordoniaceae</taxon>
        <taxon>Gordonia</taxon>
    </lineage>
</organism>
<evidence type="ECO:0000259" key="2">
    <source>
        <dbReference type="Pfam" id="PF01478"/>
    </source>
</evidence>
<sequence>MGVVGCVVALWLAALAEIDRQTYRLPTALLWPGCVAVGLSASTHASVGLAAVAATGPYLVGWLCGLCGGGDVKLAFVLGGMLADPAAALVMVVAAQALGLLTRGRRRRWPHGPAMIVSGALLLVVVAGG</sequence>
<comment type="caution">
    <text evidence="3">The sequence shown here is derived from an EMBL/GenBank/DDBJ whole genome shotgun (WGS) entry which is preliminary data.</text>
</comment>
<evidence type="ECO:0000313" key="3">
    <source>
        <dbReference type="EMBL" id="GAB35157.1"/>
    </source>
</evidence>
<feature type="domain" description="Prepilin type IV endopeptidase peptidase" evidence="2">
    <location>
        <begin position="6"/>
        <end position="100"/>
    </location>
</feature>
<dbReference type="OrthoDB" id="4381368at2"/>
<protein>
    <recommendedName>
        <fullName evidence="2">Prepilin type IV endopeptidase peptidase domain-containing protein</fullName>
    </recommendedName>
</protein>
<proteinExistence type="predicted"/>
<dbReference type="STRING" id="1108044.GOOTI_144_00290"/>
<keyword evidence="1" id="KW-0812">Transmembrane</keyword>
<feature type="transmembrane region" description="Helical" evidence="1">
    <location>
        <begin position="109"/>
        <end position="128"/>
    </location>
</feature>
<evidence type="ECO:0000313" key="4">
    <source>
        <dbReference type="Proteomes" id="UP000005038"/>
    </source>
</evidence>
<accession>H5TNU9</accession>
<evidence type="ECO:0000256" key="1">
    <source>
        <dbReference type="SAM" id="Phobius"/>
    </source>
</evidence>
<dbReference type="EMBL" id="BAFB01000144">
    <property type="protein sequence ID" value="GAB35157.1"/>
    <property type="molecule type" value="Genomic_DNA"/>
</dbReference>
<dbReference type="AlphaFoldDB" id="H5TNU9"/>
<dbReference type="RefSeq" id="WP_007239381.1">
    <property type="nucleotide sequence ID" value="NZ_BAFB01000144.1"/>
</dbReference>
<dbReference type="Pfam" id="PF01478">
    <property type="entry name" value="Peptidase_A24"/>
    <property type="match status" value="1"/>
</dbReference>
<feature type="transmembrane region" description="Helical" evidence="1">
    <location>
        <begin position="85"/>
        <end position="102"/>
    </location>
</feature>
<dbReference type="GO" id="GO:0004190">
    <property type="term" value="F:aspartic-type endopeptidase activity"/>
    <property type="evidence" value="ECO:0007669"/>
    <property type="project" value="InterPro"/>
</dbReference>
<dbReference type="Proteomes" id="UP000005038">
    <property type="component" value="Unassembled WGS sequence"/>
</dbReference>
<gene>
    <name evidence="3" type="ORF">GOOTI_144_00290</name>
</gene>
<keyword evidence="1" id="KW-1133">Transmembrane helix</keyword>